<keyword evidence="1" id="KW-0472">Membrane</keyword>
<accession>A0ABR3AXB3</accession>
<keyword evidence="1" id="KW-0812">Transmembrane</keyword>
<name>A0ABR3AXB3_PHYBL</name>
<sequence length="70" mass="7839">MLLCIATYIGVTSGASPNISFYTQFCSPFVSLNKASVKRKTRRKGRPGLRIARPLYLSIWSLLLLGVFFI</sequence>
<dbReference type="Proteomes" id="UP001448207">
    <property type="component" value="Unassembled WGS sequence"/>
</dbReference>
<evidence type="ECO:0000256" key="1">
    <source>
        <dbReference type="SAM" id="Phobius"/>
    </source>
</evidence>
<reference evidence="2 3" key="1">
    <citation type="submission" date="2024-04" db="EMBL/GenBank/DDBJ databases">
        <title>Symmetric and asymmetric DNA N6-adenine methylation regulates different biological responses in Mucorales.</title>
        <authorList>
            <consortium name="Lawrence Berkeley National Laboratory"/>
            <person name="Lax C."/>
            <person name="Mondo S.J."/>
            <person name="Osorio-Concepcion M."/>
            <person name="Muszewska A."/>
            <person name="Corrochano-Luque M."/>
            <person name="Gutierrez G."/>
            <person name="Riley R."/>
            <person name="Lipzen A."/>
            <person name="Guo J."/>
            <person name="Hundley H."/>
            <person name="Amirebrahimi M."/>
            <person name="Ng V."/>
            <person name="Lorenzo-Gutierrez D."/>
            <person name="Binder U."/>
            <person name="Yang J."/>
            <person name="Song Y."/>
            <person name="Canovas D."/>
            <person name="Navarro E."/>
            <person name="Freitag M."/>
            <person name="Gabaldon T."/>
            <person name="Grigoriev I.V."/>
            <person name="Corrochano L.M."/>
            <person name="Nicolas F.E."/>
            <person name="Garre V."/>
        </authorList>
    </citation>
    <scope>NUCLEOTIDE SEQUENCE [LARGE SCALE GENOMIC DNA]</scope>
    <source>
        <strain evidence="2 3">L51</strain>
    </source>
</reference>
<feature type="transmembrane region" description="Helical" evidence="1">
    <location>
        <begin position="51"/>
        <end position="69"/>
    </location>
</feature>
<evidence type="ECO:0000313" key="3">
    <source>
        <dbReference type="Proteomes" id="UP001448207"/>
    </source>
</evidence>
<protein>
    <submittedName>
        <fullName evidence="2">Uncharacterized protein</fullName>
    </submittedName>
</protein>
<keyword evidence="1" id="KW-1133">Transmembrane helix</keyword>
<keyword evidence="3" id="KW-1185">Reference proteome</keyword>
<proteinExistence type="predicted"/>
<dbReference type="EMBL" id="JBCLYO010000012">
    <property type="protein sequence ID" value="KAL0084309.1"/>
    <property type="molecule type" value="Genomic_DNA"/>
</dbReference>
<gene>
    <name evidence="2" type="ORF">J3Q64DRAFT_1822522</name>
</gene>
<evidence type="ECO:0000313" key="2">
    <source>
        <dbReference type="EMBL" id="KAL0084309.1"/>
    </source>
</evidence>
<organism evidence="2 3">
    <name type="scientific">Phycomyces blakesleeanus</name>
    <dbReference type="NCBI Taxonomy" id="4837"/>
    <lineage>
        <taxon>Eukaryota</taxon>
        <taxon>Fungi</taxon>
        <taxon>Fungi incertae sedis</taxon>
        <taxon>Mucoromycota</taxon>
        <taxon>Mucoromycotina</taxon>
        <taxon>Mucoromycetes</taxon>
        <taxon>Mucorales</taxon>
        <taxon>Phycomycetaceae</taxon>
        <taxon>Phycomyces</taxon>
    </lineage>
</organism>
<comment type="caution">
    <text evidence="2">The sequence shown here is derived from an EMBL/GenBank/DDBJ whole genome shotgun (WGS) entry which is preliminary data.</text>
</comment>